<proteinExistence type="predicted"/>
<dbReference type="EMBL" id="GGFJ01012274">
    <property type="protein sequence ID" value="MBW61415.1"/>
    <property type="molecule type" value="Transcribed_RNA"/>
</dbReference>
<name>A0A2M4C852_9DIPT</name>
<keyword evidence="1" id="KW-0732">Signal</keyword>
<evidence type="ECO:0000256" key="1">
    <source>
        <dbReference type="SAM" id="SignalP"/>
    </source>
</evidence>
<evidence type="ECO:0000313" key="2">
    <source>
        <dbReference type="EMBL" id="MBW61415.1"/>
    </source>
</evidence>
<reference evidence="2" key="1">
    <citation type="submission" date="2018-01" db="EMBL/GenBank/DDBJ databases">
        <title>An insight into the sialome of Amazonian anophelines.</title>
        <authorList>
            <person name="Ribeiro J.M."/>
            <person name="Scarpassa V."/>
            <person name="Calvo E."/>
        </authorList>
    </citation>
    <scope>NUCLEOTIDE SEQUENCE</scope>
    <source>
        <tissue evidence="2">Salivary glands</tissue>
    </source>
</reference>
<protein>
    <submittedName>
        <fullName evidence="2">Putative secreted protein</fullName>
    </submittedName>
</protein>
<accession>A0A2M4C852</accession>
<dbReference type="AlphaFoldDB" id="A0A2M4C852"/>
<organism evidence="2">
    <name type="scientific">Anopheles marajoara</name>
    <dbReference type="NCBI Taxonomy" id="58244"/>
    <lineage>
        <taxon>Eukaryota</taxon>
        <taxon>Metazoa</taxon>
        <taxon>Ecdysozoa</taxon>
        <taxon>Arthropoda</taxon>
        <taxon>Hexapoda</taxon>
        <taxon>Insecta</taxon>
        <taxon>Pterygota</taxon>
        <taxon>Neoptera</taxon>
        <taxon>Endopterygota</taxon>
        <taxon>Diptera</taxon>
        <taxon>Nematocera</taxon>
        <taxon>Culicoidea</taxon>
        <taxon>Culicidae</taxon>
        <taxon>Anophelinae</taxon>
        <taxon>Anopheles</taxon>
    </lineage>
</organism>
<sequence>MMILLPVCCLLSALSQPLFSLSSSRLRKHLLLRSMLCVNSSTTNTRSYRACIGRFEPNRIDASMVAGVDGLSYIFSIKKIEWQHSCSTSRMLHLAPQYTRGKRNDRWAEI</sequence>
<feature type="chain" id="PRO_5014928199" evidence="1">
    <location>
        <begin position="21"/>
        <end position="110"/>
    </location>
</feature>
<feature type="signal peptide" evidence="1">
    <location>
        <begin position="1"/>
        <end position="20"/>
    </location>
</feature>